<evidence type="ECO:0000313" key="4">
    <source>
        <dbReference type="Proteomes" id="UP001054902"/>
    </source>
</evidence>
<gene>
    <name evidence="3" type="ORF">CTEN210_07353</name>
</gene>
<keyword evidence="4" id="KW-1185">Reference proteome</keyword>
<feature type="transmembrane region" description="Helical" evidence="1">
    <location>
        <begin position="66"/>
        <end position="88"/>
    </location>
</feature>
<protein>
    <recommendedName>
        <fullName evidence="5">Photosystem II reaction center M protein</fullName>
    </recommendedName>
</protein>
<keyword evidence="2" id="KW-0732">Signal</keyword>
<dbReference type="GO" id="GO:0019684">
    <property type="term" value="P:photosynthesis, light reaction"/>
    <property type="evidence" value="ECO:0007669"/>
    <property type="project" value="InterPro"/>
</dbReference>
<feature type="chain" id="PRO_5042293226" description="Photosystem II reaction center M protein" evidence="2">
    <location>
        <begin position="17"/>
        <end position="104"/>
    </location>
</feature>
<sequence>MYKLLNLFTLLATAMAFAPNAQKAISEVSKLAVGAIPAATIASPAFAMDSVIEALPTNTVALEVQFGAYLAVLLGTFLPVLFLVNLYIQTEARKAGKAGGQDSE</sequence>
<accession>A0AAD3CRJ7</accession>
<dbReference type="NCBIfam" id="TIGR03038">
    <property type="entry name" value="PS_II_psbM"/>
    <property type="match status" value="1"/>
</dbReference>
<organism evidence="3 4">
    <name type="scientific">Chaetoceros tenuissimus</name>
    <dbReference type="NCBI Taxonomy" id="426638"/>
    <lineage>
        <taxon>Eukaryota</taxon>
        <taxon>Sar</taxon>
        <taxon>Stramenopiles</taxon>
        <taxon>Ochrophyta</taxon>
        <taxon>Bacillariophyta</taxon>
        <taxon>Coscinodiscophyceae</taxon>
        <taxon>Chaetocerotophycidae</taxon>
        <taxon>Chaetocerotales</taxon>
        <taxon>Chaetocerotaceae</taxon>
        <taxon>Chaetoceros</taxon>
    </lineage>
</organism>
<dbReference type="InterPro" id="IPR007826">
    <property type="entry name" value="PSII_PsbM"/>
</dbReference>
<reference evidence="3 4" key="1">
    <citation type="journal article" date="2021" name="Sci. Rep.">
        <title>The genome of the diatom Chaetoceros tenuissimus carries an ancient integrated fragment of an extant virus.</title>
        <authorList>
            <person name="Hongo Y."/>
            <person name="Kimura K."/>
            <person name="Takaki Y."/>
            <person name="Yoshida Y."/>
            <person name="Baba S."/>
            <person name="Kobayashi G."/>
            <person name="Nagasaki K."/>
            <person name="Hano T."/>
            <person name="Tomaru Y."/>
        </authorList>
    </citation>
    <scope>NUCLEOTIDE SEQUENCE [LARGE SCALE GENOMIC DNA]</scope>
    <source>
        <strain evidence="3 4">NIES-3715</strain>
    </source>
</reference>
<evidence type="ECO:0000313" key="3">
    <source>
        <dbReference type="EMBL" id="GFH50877.1"/>
    </source>
</evidence>
<keyword evidence="1" id="KW-0472">Membrane</keyword>
<keyword evidence="1" id="KW-0812">Transmembrane</keyword>
<dbReference type="AlphaFoldDB" id="A0AAD3CRJ7"/>
<keyword evidence="1" id="KW-1133">Transmembrane helix</keyword>
<evidence type="ECO:0008006" key="5">
    <source>
        <dbReference type="Google" id="ProtNLM"/>
    </source>
</evidence>
<dbReference type="Proteomes" id="UP001054902">
    <property type="component" value="Unassembled WGS sequence"/>
</dbReference>
<evidence type="ECO:0000256" key="2">
    <source>
        <dbReference type="SAM" id="SignalP"/>
    </source>
</evidence>
<evidence type="ECO:0000256" key="1">
    <source>
        <dbReference type="SAM" id="Phobius"/>
    </source>
</evidence>
<comment type="caution">
    <text evidence="3">The sequence shown here is derived from an EMBL/GenBank/DDBJ whole genome shotgun (WGS) entry which is preliminary data.</text>
</comment>
<proteinExistence type="predicted"/>
<name>A0AAD3CRJ7_9STRA</name>
<dbReference type="EMBL" id="BLLK01000045">
    <property type="protein sequence ID" value="GFH50877.1"/>
    <property type="molecule type" value="Genomic_DNA"/>
</dbReference>
<feature type="signal peptide" evidence="2">
    <location>
        <begin position="1"/>
        <end position="16"/>
    </location>
</feature>
<dbReference type="GO" id="GO:0009523">
    <property type="term" value="C:photosystem II"/>
    <property type="evidence" value="ECO:0007669"/>
    <property type="project" value="InterPro"/>
</dbReference>